<protein>
    <submittedName>
        <fullName evidence="4">Alpha/Beta hydrolase protein</fullName>
    </submittedName>
</protein>
<keyword evidence="5" id="KW-1185">Reference proteome</keyword>
<name>A0ABR4ITP4_9EURO</name>
<dbReference type="PANTHER" id="PTHR48081">
    <property type="entry name" value="AB HYDROLASE SUPERFAMILY PROTEIN C4A8.06C"/>
    <property type="match status" value="1"/>
</dbReference>
<dbReference type="Proteomes" id="UP001610335">
    <property type="component" value="Unassembled WGS sequence"/>
</dbReference>
<evidence type="ECO:0000313" key="4">
    <source>
        <dbReference type="EMBL" id="KAL2831129.1"/>
    </source>
</evidence>
<evidence type="ECO:0000313" key="5">
    <source>
        <dbReference type="Proteomes" id="UP001610335"/>
    </source>
</evidence>
<feature type="signal peptide" evidence="2">
    <location>
        <begin position="1"/>
        <end position="21"/>
    </location>
</feature>
<dbReference type="PANTHER" id="PTHR48081:SF8">
    <property type="entry name" value="ALPHA_BETA HYDROLASE FOLD-3 DOMAIN-CONTAINING PROTEIN-RELATED"/>
    <property type="match status" value="1"/>
</dbReference>
<evidence type="ECO:0000256" key="1">
    <source>
        <dbReference type="ARBA" id="ARBA00022801"/>
    </source>
</evidence>
<accession>A0ABR4ITP4</accession>
<gene>
    <name evidence="4" type="ORF">BDW59DRAFT_140452</name>
</gene>
<dbReference type="Pfam" id="PF07859">
    <property type="entry name" value="Abhydrolase_3"/>
    <property type="match status" value="1"/>
</dbReference>
<dbReference type="InterPro" id="IPR050300">
    <property type="entry name" value="GDXG_lipolytic_enzyme"/>
</dbReference>
<dbReference type="InterPro" id="IPR013094">
    <property type="entry name" value="AB_hydrolase_3"/>
</dbReference>
<dbReference type="SUPFAM" id="SSF53474">
    <property type="entry name" value="alpha/beta-Hydrolases"/>
    <property type="match status" value="1"/>
</dbReference>
<evidence type="ECO:0000256" key="2">
    <source>
        <dbReference type="SAM" id="SignalP"/>
    </source>
</evidence>
<dbReference type="InterPro" id="IPR029058">
    <property type="entry name" value="AB_hydrolase_fold"/>
</dbReference>
<reference evidence="4 5" key="1">
    <citation type="submission" date="2024-07" db="EMBL/GenBank/DDBJ databases">
        <title>Section-level genome sequencing and comparative genomics of Aspergillus sections Usti and Cavernicolus.</title>
        <authorList>
            <consortium name="Lawrence Berkeley National Laboratory"/>
            <person name="Nybo J.L."/>
            <person name="Vesth T.C."/>
            <person name="Theobald S."/>
            <person name="Frisvad J.C."/>
            <person name="Larsen T.O."/>
            <person name="Kjaerboelling I."/>
            <person name="Rothschild-Mancinelli K."/>
            <person name="Lyhne E.K."/>
            <person name="Kogle M.E."/>
            <person name="Barry K."/>
            <person name="Clum A."/>
            <person name="Na H."/>
            <person name="Ledsgaard L."/>
            <person name="Lin J."/>
            <person name="Lipzen A."/>
            <person name="Kuo A."/>
            <person name="Riley R."/>
            <person name="Mondo S."/>
            <person name="LaButti K."/>
            <person name="Haridas S."/>
            <person name="Pangalinan J."/>
            <person name="Salamov A.A."/>
            <person name="Simmons B.A."/>
            <person name="Magnuson J.K."/>
            <person name="Chen J."/>
            <person name="Drula E."/>
            <person name="Henrissat B."/>
            <person name="Wiebenga A."/>
            <person name="Lubbers R.J."/>
            <person name="Gomes A.C."/>
            <person name="Makela M.R."/>
            <person name="Stajich J."/>
            <person name="Grigoriev I.V."/>
            <person name="Mortensen U.H."/>
            <person name="De vries R.P."/>
            <person name="Baker S.E."/>
            <person name="Andersen M.R."/>
        </authorList>
    </citation>
    <scope>NUCLEOTIDE SEQUENCE [LARGE SCALE GENOMIC DNA]</scope>
    <source>
        <strain evidence="4 5">CBS 600.67</strain>
    </source>
</reference>
<keyword evidence="2" id="KW-0732">Signal</keyword>
<feature type="chain" id="PRO_5047090540" evidence="2">
    <location>
        <begin position="22"/>
        <end position="293"/>
    </location>
</feature>
<dbReference type="Gene3D" id="3.40.50.1820">
    <property type="entry name" value="alpha/beta hydrolase"/>
    <property type="match status" value="1"/>
</dbReference>
<organism evidence="4 5">
    <name type="scientific">Aspergillus cavernicola</name>
    <dbReference type="NCBI Taxonomy" id="176166"/>
    <lineage>
        <taxon>Eukaryota</taxon>
        <taxon>Fungi</taxon>
        <taxon>Dikarya</taxon>
        <taxon>Ascomycota</taxon>
        <taxon>Pezizomycotina</taxon>
        <taxon>Eurotiomycetes</taxon>
        <taxon>Eurotiomycetidae</taxon>
        <taxon>Eurotiales</taxon>
        <taxon>Aspergillaceae</taxon>
        <taxon>Aspergillus</taxon>
        <taxon>Aspergillus subgen. Nidulantes</taxon>
    </lineage>
</organism>
<sequence length="293" mass="32482">MFFLTYLYCKVLALVIRAVFGSKRHIIAKPDDVYQIQSRDPRRTIKAHVYKSEAVSNPAPVLINFHGSGFILPAHGSDEEFCRLMSEKTGYIVLDVQYRLAPEHPFPAALNDVEDVVNWVLQQPDKFDRARVALSGFSAGGNLALAASSTLFPRQTLYAVLTFYPPVDLETKPGSKSPPDPTGNPLPASLARFFDKCYIPSSHNKRDARISPYYAQPDRFPERVLIITAAGDSLAPEAEELAVKIEQGGGREVVSQRMEGCDHGWNISPKNTVQREATDKAYNMVVAMLKGQA</sequence>
<evidence type="ECO:0000259" key="3">
    <source>
        <dbReference type="Pfam" id="PF07859"/>
    </source>
</evidence>
<dbReference type="GO" id="GO:0016787">
    <property type="term" value="F:hydrolase activity"/>
    <property type="evidence" value="ECO:0007669"/>
    <property type="project" value="UniProtKB-KW"/>
</dbReference>
<proteinExistence type="predicted"/>
<dbReference type="EMBL" id="JBFXLS010000010">
    <property type="protein sequence ID" value="KAL2831129.1"/>
    <property type="molecule type" value="Genomic_DNA"/>
</dbReference>
<keyword evidence="1 4" id="KW-0378">Hydrolase</keyword>
<comment type="caution">
    <text evidence="4">The sequence shown here is derived from an EMBL/GenBank/DDBJ whole genome shotgun (WGS) entry which is preliminary data.</text>
</comment>
<feature type="domain" description="Alpha/beta hydrolase fold-3" evidence="3">
    <location>
        <begin position="62"/>
        <end position="265"/>
    </location>
</feature>